<evidence type="ECO:0000313" key="2">
    <source>
        <dbReference type="EMBL" id="ERI81555.1"/>
    </source>
</evidence>
<name>U2CAJ5_9BACE</name>
<comment type="caution">
    <text evidence="2">The sequence shown here is derived from an EMBL/GenBank/DDBJ whole genome shotgun (WGS) entry which is preliminary data.</text>
</comment>
<gene>
    <name evidence="2" type="ORF">HMPREF1981_03100</name>
</gene>
<keyword evidence="1" id="KW-0472">Membrane</keyword>
<protein>
    <submittedName>
        <fullName evidence="2">Uncharacterized protein</fullName>
    </submittedName>
</protein>
<evidence type="ECO:0000256" key="1">
    <source>
        <dbReference type="SAM" id="Phobius"/>
    </source>
</evidence>
<accession>U2CAJ5</accession>
<reference evidence="2 3" key="1">
    <citation type="submission" date="2013-08" db="EMBL/GenBank/DDBJ databases">
        <authorList>
            <person name="Weinstock G."/>
            <person name="Sodergren E."/>
            <person name="Wylie T."/>
            <person name="Fulton L."/>
            <person name="Fulton R."/>
            <person name="Fronick C."/>
            <person name="O'Laughlin M."/>
            <person name="Godfrey J."/>
            <person name="Miner T."/>
            <person name="Herter B."/>
            <person name="Appelbaum E."/>
            <person name="Cordes M."/>
            <person name="Lek S."/>
            <person name="Wollam A."/>
            <person name="Pepin K.H."/>
            <person name="Palsikar V.B."/>
            <person name="Mitreva M."/>
            <person name="Wilson R.K."/>
        </authorList>
    </citation>
    <scope>NUCLEOTIDE SEQUENCE [LARGE SCALE GENOMIC DNA]</scope>
    <source>
        <strain evidence="2 3">F0041</strain>
    </source>
</reference>
<keyword evidence="1" id="KW-1133">Transmembrane helix</keyword>
<dbReference type="EMBL" id="AWSV01000159">
    <property type="protein sequence ID" value="ERI81555.1"/>
    <property type="molecule type" value="Genomic_DNA"/>
</dbReference>
<dbReference type="Proteomes" id="UP000016496">
    <property type="component" value="Unassembled WGS sequence"/>
</dbReference>
<proteinExistence type="predicted"/>
<dbReference type="HOGENOM" id="CLU_2894700_0_0_10"/>
<evidence type="ECO:0000313" key="3">
    <source>
        <dbReference type="Proteomes" id="UP000016496"/>
    </source>
</evidence>
<keyword evidence="1" id="KW-0812">Transmembrane</keyword>
<dbReference type="PATRIC" id="fig|1321819.3.peg.2868"/>
<sequence length="62" mass="7209">MKKLVACHSGNFHFRQTKLLSGRFERPNLVVCTILPSGSYDFFTLYYIGTLIFVLFKIYIIS</sequence>
<feature type="transmembrane region" description="Helical" evidence="1">
    <location>
        <begin position="43"/>
        <end position="61"/>
    </location>
</feature>
<dbReference type="AlphaFoldDB" id="U2CAJ5"/>
<organism evidence="2 3">
    <name type="scientific">Bacteroides pyogenes F0041</name>
    <dbReference type="NCBI Taxonomy" id="1321819"/>
    <lineage>
        <taxon>Bacteria</taxon>
        <taxon>Pseudomonadati</taxon>
        <taxon>Bacteroidota</taxon>
        <taxon>Bacteroidia</taxon>
        <taxon>Bacteroidales</taxon>
        <taxon>Bacteroidaceae</taxon>
        <taxon>Bacteroides</taxon>
    </lineage>
</organism>